<evidence type="ECO:0000256" key="3">
    <source>
        <dbReference type="ARBA" id="ARBA00022741"/>
    </source>
</evidence>
<proteinExistence type="predicted"/>
<feature type="transmembrane region" description="Helical" evidence="8">
    <location>
        <begin position="157"/>
        <end position="177"/>
    </location>
</feature>
<feature type="transmembrane region" description="Helical" evidence="8">
    <location>
        <begin position="843"/>
        <end position="861"/>
    </location>
</feature>
<protein>
    <submittedName>
        <fullName evidence="11">ABC transporter ATP-binding protein</fullName>
    </submittedName>
</protein>
<evidence type="ECO:0000256" key="5">
    <source>
        <dbReference type="ARBA" id="ARBA00022989"/>
    </source>
</evidence>
<feature type="compositionally biased region" description="Gly residues" evidence="7">
    <location>
        <begin position="349"/>
        <end position="363"/>
    </location>
</feature>
<keyword evidence="12" id="KW-1185">Reference proteome</keyword>
<evidence type="ECO:0000256" key="7">
    <source>
        <dbReference type="SAM" id="MobiDB-lite"/>
    </source>
</evidence>
<keyword evidence="2 8" id="KW-0812">Transmembrane</keyword>
<dbReference type="CDD" id="cd18543">
    <property type="entry name" value="ABC_6TM_Rv0194_D1_like"/>
    <property type="match status" value="1"/>
</dbReference>
<dbReference type="Gene3D" id="3.40.50.300">
    <property type="entry name" value="P-loop containing nucleotide triphosphate hydrolases"/>
    <property type="match status" value="2"/>
</dbReference>
<evidence type="ECO:0000256" key="4">
    <source>
        <dbReference type="ARBA" id="ARBA00022840"/>
    </source>
</evidence>
<feature type="transmembrane region" description="Helical" evidence="8">
    <location>
        <begin position="703"/>
        <end position="724"/>
    </location>
</feature>
<dbReference type="Gene3D" id="1.20.1560.10">
    <property type="entry name" value="ABC transporter type 1, transmembrane domain"/>
    <property type="match status" value="2"/>
</dbReference>
<dbReference type="PANTHER" id="PTHR43394:SF1">
    <property type="entry name" value="ATP-BINDING CASSETTE SUB-FAMILY B MEMBER 10, MITOCHONDRIAL"/>
    <property type="match status" value="1"/>
</dbReference>
<dbReference type="InterPro" id="IPR003593">
    <property type="entry name" value="AAA+_ATPase"/>
</dbReference>
<feature type="transmembrane region" description="Helical" evidence="8">
    <location>
        <begin position="24"/>
        <end position="49"/>
    </location>
</feature>
<dbReference type="InterPro" id="IPR017871">
    <property type="entry name" value="ABC_transporter-like_CS"/>
</dbReference>
<evidence type="ECO:0000256" key="2">
    <source>
        <dbReference type="ARBA" id="ARBA00022692"/>
    </source>
</evidence>
<dbReference type="EMBL" id="CP029254">
    <property type="protein sequence ID" value="AWK08738.1"/>
    <property type="molecule type" value="Genomic_DNA"/>
</dbReference>
<dbReference type="InterPro" id="IPR003439">
    <property type="entry name" value="ABC_transporter-like_ATP-bd"/>
</dbReference>
<evidence type="ECO:0000256" key="6">
    <source>
        <dbReference type="ARBA" id="ARBA00023136"/>
    </source>
</evidence>
<evidence type="ECO:0000256" key="8">
    <source>
        <dbReference type="SAM" id="Phobius"/>
    </source>
</evidence>
<reference evidence="11 12" key="1">
    <citation type="submission" date="2018-05" db="EMBL/GenBank/DDBJ databases">
        <title>Complete genome sequence of the Type Strain of Streptomyces spongiicola HNM0071, the producer of staurosporine.</title>
        <authorList>
            <person name="Zhou S."/>
            <person name="Huang X."/>
        </authorList>
    </citation>
    <scope>NUCLEOTIDE SEQUENCE [LARGE SCALE GENOMIC DNA]</scope>
    <source>
        <strain evidence="11 12">HNM0071</strain>
    </source>
</reference>
<gene>
    <name evidence="11" type="ORF">DDQ41_07165</name>
</gene>
<feature type="transmembrane region" description="Helical" evidence="8">
    <location>
        <begin position="922"/>
        <end position="946"/>
    </location>
</feature>
<dbReference type="InterPro" id="IPR011527">
    <property type="entry name" value="ABC1_TM_dom"/>
</dbReference>
<feature type="domain" description="ABC transporter" evidence="9">
    <location>
        <begin position="1020"/>
        <end position="1258"/>
    </location>
</feature>
<feature type="domain" description="ABC transmembrane type-1" evidence="10">
    <location>
        <begin position="25"/>
        <end position="305"/>
    </location>
</feature>
<dbReference type="InterPro" id="IPR027417">
    <property type="entry name" value="P-loop_NTPase"/>
</dbReference>
<dbReference type="Pfam" id="PF00664">
    <property type="entry name" value="ABC_membrane"/>
    <property type="match status" value="2"/>
</dbReference>
<dbReference type="InterPro" id="IPR039421">
    <property type="entry name" value="Type_1_exporter"/>
</dbReference>
<evidence type="ECO:0000259" key="9">
    <source>
        <dbReference type="PROSITE" id="PS50893"/>
    </source>
</evidence>
<feature type="transmembrane region" description="Helical" evidence="8">
    <location>
        <begin position="61"/>
        <end position="80"/>
    </location>
</feature>
<comment type="subcellular location">
    <subcellularLocation>
        <location evidence="1">Cell membrane</location>
        <topology evidence="1">Multi-pass membrane protein</topology>
    </subcellularLocation>
</comment>
<evidence type="ECO:0000256" key="1">
    <source>
        <dbReference type="ARBA" id="ARBA00004651"/>
    </source>
</evidence>
<feature type="region of interest" description="Disordered" evidence="7">
    <location>
        <begin position="349"/>
        <end position="383"/>
    </location>
</feature>
<evidence type="ECO:0000313" key="12">
    <source>
        <dbReference type="Proteomes" id="UP000245051"/>
    </source>
</evidence>
<feature type="transmembrane region" description="Helical" evidence="8">
    <location>
        <begin position="952"/>
        <end position="971"/>
    </location>
</feature>
<dbReference type="RefSeq" id="WP_109293724.1">
    <property type="nucleotide sequence ID" value="NZ_CP029254.1"/>
</dbReference>
<feature type="transmembrane region" description="Helical" evidence="8">
    <location>
        <begin position="133"/>
        <end position="151"/>
    </location>
</feature>
<keyword evidence="3" id="KW-0547">Nucleotide-binding</keyword>
<feature type="domain" description="ABC transmembrane type-1" evidence="10">
    <location>
        <begin position="704"/>
        <end position="986"/>
    </location>
</feature>
<feature type="transmembrane region" description="Helical" evidence="8">
    <location>
        <begin position="813"/>
        <end position="837"/>
    </location>
</feature>
<name>A0ABN5KQ96_9ACTN</name>
<keyword evidence="6 8" id="KW-0472">Membrane</keyword>
<dbReference type="PANTHER" id="PTHR43394">
    <property type="entry name" value="ATP-DEPENDENT PERMEASE MDL1, MITOCHONDRIAL"/>
    <property type="match status" value="1"/>
</dbReference>
<keyword evidence="4 11" id="KW-0067">ATP-binding</keyword>
<dbReference type="Proteomes" id="UP000245051">
    <property type="component" value="Chromosome"/>
</dbReference>
<dbReference type="GO" id="GO:0005524">
    <property type="term" value="F:ATP binding"/>
    <property type="evidence" value="ECO:0007669"/>
    <property type="project" value="UniProtKB-KW"/>
</dbReference>
<dbReference type="PROSITE" id="PS50893">
    <property type="entry name" value="ABC_TRANSPORTER_2"/>
    <property type="match status" value="2"/>
</dbReference>
<dbReference type="PROSITE" id="PS00211">
    <property type="entry name" value="ABC_TRANSPORTER_1"/>
    <property type="match status" value="1"/>
</dbReference>
<sequence length="1270" mass="136503">MTAAAERSWARRLAGYAWRYRRNVVLALGSSLAGMAVMAIVPLIIKVVIDDVIGGDSRSLSVWTGLLIGAALVIYALTYVRRYYGGRLALDVQHDLRTDMFRTISRLDGRRQDELSTGQVVGRATSDLQLIQGLLFMLPMTIGNFVLFFVSLGVMAWLSPLLTLVALAVAPALWFIARRSRVRLHPATWYAQQQAAAVAGVVDGAVSGVRVVKGFGQEDQETGKLRDVSRRLFAGRLRTVRLNAAYTPALQAVPALGQVAMLAAGGWLATRGQITLGTFVAFSTYLAQLVGPVRMLAMVLTVAQQARAGVERVLELIDTEPAIKDGTKVLPADAPATVEFDDVGFSYGNGNGNGSGSRNGSGDGDGDGDGEGDGSGKGTRPVLDGFSLEIRSGETVAVVGSSGSGKSTVSLLLSRFYDVSHGAVLVGGHDVRELTLESLRAAVGLVPEDSFLFSDTVRSNIAFGKPDATDEEIAEAARTAQADRFISELPDGYDTKVGEHGLTLSGGQRQRIALARAILADPRLLLLDDATSAVDARVEHEIHEALRGVMAGRTTLLIAHRRSTLGLADRIAVLDGGRLADIGTHEELQARSALYRRLLTDPDEMGGVSPGHTLPVEIPEDRTLRAEMDAEFDAERGITPPLWVRKEEEEEDEAVGATPELLAQVAALPPADGTPQVDEVRAVTPEDDGYGLRRLLRGFGLPLLLSLLLVAVDAGMGLLLPVLIRHGIDDGVEQAAMSAVWVASALALLTVLVQWVGQIGATRMTGRTGERILYALRLKIFAQLQRLGLDYYERELTGRIMTRMTTDVDALSTFLQTGLVTAFVSVVTFFGIMVALVVLDLQLALVVFATLPVLIVGTYFFRRQSVKAYELARERISVVNADLQESVSGLRILQVFGRERSGRRRFAERSASYRAARVRGQWLISVYFPFVQLLSSVAVAAVLIVGAGRIEAGTLTVGALVAYLLYIDLFFAPVQQLSQIFDGYQQATVSLGRIQELLREPTSTKQSTEPLEVSSLRGDLAFENVSFAYGGGADGGDSALSGVDLRIPAGQTVAFVGETGAGKSTLVKLVARFYDPTSGRVTADGTDLRDLDLTSYRHRLGVVPQEAYLFPGTVRDAIAYGRPGAGDAEVEAAARAVGAHEMIATLEGGYLHEVAERGRNLSAGQRQLIALARAELVDPDVLLLDEATAALDLATEAQVNQATDRLTGRRTTLVVAHRLTTAARADRVVVMAHGRVVEDGTHDQLLRRGGRYAELWRTFIGEEEPAAART</sequence>
<dbReference type="SMART" id="SM00382">
    <property type="entry name" value="AAA"/>
    <property type="match status" value="2"/>
</dbReference>
<evidence type="ECO:0000313" key="11">
    <source>
        <dbReference type="EMBL" id="AWK08738.1"/>
    </source>
</evidence>
<feature type="domain" description="ABC transporter" evidence="9">
    <location>
        <begin position="338"/>
        <end position="601"/>
    </location>
</feature>
<dbReference type="SUPFAM" id="SSF90123">
    <property type="entry name" value="ABC transporter transmembrane region"/>
    <property type="match status" value="2"/>
</dbReference>
<accession>A0ABN5KQ96</accession>
<feature type="transmembrane region" description="Helical" evidence="8">
    <location>
        <begin position="736"/>
        <end position="757"/>
    </location>
</feature>
<evidence type="ECO:0000259" key="10">
    <source>
        <dbReference type="PROSITE" id="PS50929"/>
    </source>
</evidence>
<dbReference type="CDD" id="cd18546">
    <property type="entry name" value="ABC_6TM_Rv0194_D2_like"/>
    <property type="match status" value="1"/>
</dbReference>
<keyword evidence="5 8" id="KW-1133">Transmembrane helix</keyword>
<dbReference type="PROSITE" id="PS50929">
    <property type="entry name" value="ABC_TM1F"/>
    <property type="match status" value="2"/>
</dbReference>
<organism evidence="11 12">
    <name type="scientific">Streptomyces spongiicola</name>
    <dbReference type="NCBI Taxonomy" id="1690221"/>
    <lineage>
        <taxon>Bacteria</taxon>
        <taxon>Bacillati</taxon>
        <taxon>Actinomycetota</taxon>
        <taxon>Actinomycetes</taxon>
        <taxon>Kitasatosporales</taxon>
        <taxon>Streptomycetaceae</taxon>
        <taxon>Streptomyces</taxon>
    </lineage>
</organism>
<dbReference type="InterPro" id="IPR036640">
    <property type="entry name" value="ABC1_TM_sf"/>
</dbReference>
<dbReference type="Pfam" id="PF00005">
    <property type="entry name" value="ABC_tran"/>
    <property type="match status" value="2"/>
</dbReference>
<dbReference type="SUPFAM" id="SSF52540">
    <property type="entry name" value="P-loop containing nucleoside triphosphate hydrolases"/>
    <property type="match status" value="2"/>
</dbReference>